<organism evidence="3 4">
    <name type="scientific">Caballeronia sordidicola</name>
    <name type="common">Burkholderia sordidicola</name>
    <dbReference type="NCBI Taxonomy" id="196367"/>
    <lineage>
        <taxon>Bacteria</taxon>
        <taxon>Pseudomonadati</taxon>
        <taxon>Pseudomonadota</taxon>
        <taxon>Betaproteobacteria</taxon>
        <taxon>Burkholderiales</taxon>
        <taxon>Burkholderiaceae</taxon>
        <taxon>Caballeronia</taxon>
    </lineage>
</organism>
<evidence type="ECO:0000259" key="2">
    <source>
        <dbReference type="Pfam" id="PF00975"/>
    </source>
</evidence>
<dbReference type="InterPro" id="IPR001031">
    <property type="entry name" value="Thioesterase"/>
</dbReference>
<accession>A0A158HLA6</accession>
<evidence type="ECO:0000313" key="4">
    <source>
        <dbReference type="Proteomes" id="UP000054893"/>
    </source>
</evidence>
<sequence>MSLKAIAVDSVTPPVELICLAHAGGAAASYRQWQAALPRGVRVFAPDYAGHGLRRTQPPHRAWTPLIEDLVDEVAARLDRNAPFAVFGHSMGALAGFELCHALRARDGREPLWFGASASVAPERRTVESHWLGCPRETMAAKLAALGGTPAALLDDADFLDLVLPVLRADFHLCGVYIAHLRAGSPRVPLACPLDVFTGRGDAATACTADVAAWRDYTRGPFAQHAFDGGHFYLDMHVTPLLRHIGAALASCASHPLAQGLVT</sequence>
<reference evidence="3 4" key="1">
    <citation type="submission" date="2016-01" db="EMBL/GenBank/DDBJ databases">
        <authorList>
            <person name="Oliw E.H."/>
        </authorList>
    </citation>
    <scope>NUCLEOTIDE SEQUENCE [LARGE SCALE GENOMIC DNA]</scope>
    <source>
        <strain evidence="3">LMG 22029</strain>
    </source>
</reference>
<protein>
    <submittedName>
        <fullName evidence="3">Thioesterase</fullName>
    </submittedName>
</protein>
<dbReference type="EMBL" id="FCOC02000018">
    <property type="protein sequence ID" value="SAL45165.1"/>
    <property type="molecule type" value="Genomic_DNA"/>
</dbReference>
<evidence type="ECO:0000256" key="1">
    <source>
        <dbReference type="ARBA" id="ARBA00007169"/>
    </source>
</evidence>
<proteinExistence type="inferred from homology"/>
<comment type="similarity">
    <text evidence="1">Belongs to the thioesterase family.</text>
</comment>
<dbReference type="AlphaFoldDB" id="A0A158HLA6"/>
<name>A0A158HLA6_CABSO</name>
<dbReference type="InterPro" id="IPR029058">
    <property type="entry name" value="AB_hydrolase_fold"/>
</dbReference>
<dbReference type="PANTHER" id="PTHR11487">
    <property type="entry name" value="THIOESTERASE"/>
    <property type="match status" value="1"/>
</dbReference>
<evidence type="ECO:0000313" key="3">
    <source>
        <dbReference type="EMBL" id="SAL45165.1"/>
    </source>
</evidence>
<dbReference type="RefSeq" id="WP_060857857.1">
    <property type="nucleotide sequence ID" value="NZ_FCOC02000018.1"/>
</dbReference>
<dbReference type="InterPro" id="IPR012223">
    <property type="entry name" value="TEII"/>
</dbReference>
<dbReference type="Gene3D" id="3.40.50.1820">
    <property type="entry name" value="alpha/beta hydrolase"/>
    <property type="match status" value="1"/>
</dbReference>
<gene>
    <name evidence="3" type="ORF">AWB64_04787</name>
</gene>
<dbReference type="Pfam" id="PF00975">
    <property type="entry name" value="Thioesterase"/>
    <property type="match status" value="1"/>
</dbReference>
<dbReference type="PANTHER" id="PTHR11487:SF0">
    <property type="entry name" value="S-ACYL FATTY ACID SYNTHASE THIOESTERASE, MEDIUM CHAIN"/>
    <property type="match status" value="1"/>
</dbReference>
<dbReference type="OrthoDB" id="8480037at2"/>
<dbReference type="Proteomes" id="UP000054893">
    <property type="component" value="Unassembled WGS sequence"/>
</dbReference>
<dbReference type="SUPFAM" id="SSF53474">
    <property type="entry name" value="alpha/beta-Hydrolases"/>
    <property type="match status" value="1"/>
</dbReference>
<feature type="domain" description="Thioesterase" evidence="2">
    <location>
        <begin position="17"/>
        <end position="248"/>
    </location>
</feature>
<dbReference type="GO" id="GO:0008610">
    <property type="term" value="P:lipid biosynthetic process"/>
    <property type="evidence" value="ECO:0007669"/>
    <property type="project" value="TreeGrafter"/>
</dbReference>